<sequence>MIHLRGYVNKQNFRYWAEENPCLLHQSPLNSQKVTVWCGLSSFGILGPYSFEDNNGHAVTVSVERCAAMLNEFLLPELRRRHNDIRLVWFQQDGTTSHMARISMQTVREMFPGRVISRYGDVAWPPRSPDLSPCDYFLWGYLKYNFYENRPHTID</sequence>
<accession>A0A067R5U0</accession>
<proteinExistence type="predicted"/>
<dbReference type="STRING" id="136037.A0A067R5U0"/>
<name>A0A067R5U0_ZOONE</name>
<dbReference type="EMBL" id="KK852683">
    <property type="protein sequence ID" value="KDR18551.1"/>
    <property type="molecule type" value="Genomic_DNA"/>
</dbReference>
<dbReference type="GO" id="GO:0003676">
    <property type="term" value="F:nucleic acid binding"/>
    <property type="evidence" value="ECO:0007669"/>
    <property type="project" value="InterPro"/>
</dbReference>
<dbReference type="Gene3D" id="3.30.420.10">
    <property type="entry name" value="Ribonuclease H-like superfamily/Ribonuclease H"/>
    <property type="match status" value="1"/>
</dbReference>
<evidence type="ECO:0000313" key="1">
    <source>
        <dbReference type="EMBL" id="KDR18551.1"/>
    </source>
</evidence>
<dbReference type="PANTHER" id="PTHR47326:SF1">
    <property type="entry name" value="HTH PSQ-TYPE DOMAIN-CONTAINING PROTEIN"/>
    <property type="match status" value="1"/>
</dbReference>
<dbReference type="AlphaFoldDB" id="A0A067R5U0"/>
<dbReference type="InParanoid" id="A0A067R5U0"/>
<evidence type="ECO:0000313" key="2">
    <source>
        <dbReference type="Proteomes" id="UP000027135"/>
    </source>
</evidence>
<dbReference type="eggNOG" id="ENOG502SA2Q">
    <property type="taxonomic scope" value="Eukaryota"/>
</dbReference>
<keyword evidence="2" id="KW-1185">Reference proteome</keyword>
<dbReference type="InterPro" id="IPR036397">
    <property type="entry name" value="RNaseH_sf"/>
</dbReference>
<gene>
    <name evidence="1" type="ORF">L798_07370</name>
</gene>
<protein>
    <recommendedName>
        <fullName evidence="3">Transposable element Tc3 transposase</fullName>
    </recommendedName>
</protein>
<evidence type="ECO:0008006" key="3">
    <source>
        <dbReference type="Google" id="ProtNLM"/>
    </source>
</evidence>
<organism evidence="1 2">
    <name type="scientific">Zootermopsis nevadensis</name>
    <name type="common">Dampwood termite</name>
    <dbReference type="NCBI Taxonomy" id="136037"/>
    <lineage>
        <taxon>Eukaryota</taxon>
        <taxon>Metazoa</taxon>
        <taxon>Ecdysozoa</taxon>
        <taxon>Arthropoda</taxon>
        <taxon>Hexapoda</taxon>
        <taxon>Insecta</taxon>
        <taxon>Pterygota</taxon>
        <taxon>Neoptera</taxon>
        <taxon>Polyneoptera</taxon>
        <taxon>Dictyoptera</taxon>
        <taxon>Blattodea</taxon>
        <taxon>Blattoidea</taxon>
        <taxon>Termitoidae</taxon>
        <taxon>Termopsidae</taxon>
        <taxon>Zootermopsis</taxon>
    </lineage>
</organism>
<dbReference type="OMA" id="MARISMQ"/>
<dbReference type="PANTHER" id="PTHR47326">
    <property type="entry name" value="TRANSPOSABLE ELEMENT TC3 TRANSPOSASE-LIKE PROTEIN"/>
    <property type="match status" value="1"/>
</dbReference>
<reference evidence="1 2" key="1">
    <citation type="journal article" date="2014" name="Nat. Commun.">
        <title>Molecular traces of alternative social organization in a termite genome.</title>
        <authorList>
            <person name="Terrapon N."/>
            <person name="Li C."/>
            <person name="Robertson H.M."/>
            <person name="Ji L."/>
            <person name="Meng X."/>
            <person name="Booth W."/>
            <person name="Chen Z."/>
            <person name="Childers C.P."/>
            <person name="Glastad K.M."/>
            <person name="Gokhale K."/>
            <person name="Gowin J."/>
            <person name="Gronenberg W."/>
            <person name="Hermansen R.A."/>
            <person name="Hu H."/>
            <person name="Hunt B.G."/>
            <person name="Huylmans A.K."/>
            <person name="Khalil S.M."/>
            <person name="Mitchell R.D."/>
            <person name="Munoz-Torres M.C."/>
            <person name="Mustard J.A."/>
            <person name="Pan H."/>
            <person name="Reese J.T."/>
            <person name="Scharf M.E."/>
            <person name="Sun F."/>
            <person name="Vogel H."/>
            <person name="Xiao J."/>
            <person name="Yang W."/>
            <person name="Yang Z."/>
            <person name="Yang Z."/>
            <person name="Zhou J."/>
            <person name="Zhu J."/>
            <person name="Brent C.S."/>
            <person name="Elsik C.G."/>
            <person name="Goodisman M.A."/>
            <person name="Liberles D.A."/>
            <person name="Roe R.M."/>
            <person name="Vargo E.L."/>
            <person name="Vilcinskas A."/>
            <person name="Wang J."/>
            <person name="Bornberg-Bauer E."/>
            <person name="Korb J."/>
            <person name="Zhang G."/>
            <person name="Liebig J."/>
        </authorList>
    </citation>
    <scope>NUCLEOTIDE SEQUENCE [LARGE SCALE GENOMIC DNA]</scope>
    <source>
        <tissue evidence="1">Whole organism</tissue>
    </source>
</reference>
<dbReference type="Proteomes" id="UP000027135">
    <property type="component" value="Unassembled WGS sequence"/>
</dbReference>